<sequence length="561" mass="63461">MSPIRNGLIGLSASAKTAWASAAHLPYLLSPIPHKPPDSRANTCLPRALDHHSTLHRTRFWKWAPLFLERSQTQLLDISVNLEAYMSLRRPAGLPQWSNGSFGWGLYGNTSYSALRPLPTAKALVVIGPHIERWRSLALRCTLRQLEELCIYIQDSALSPVNLEALHISVIEEEYSYNMQLPKLPSLTELLAGSAVRSLRIDSRLELQSLSGFRTLSDLDLVHSPQHSNALHSILGPSSPIRSLVIRGLSSQQGSYLGAPFDACNLTTLAVSVRDNDFGILTQTFNLPNLEHLELIHAFSGSDLESESLTLSEEWKAPDFPRLCTLRLVDLELSSTTLAIIQSFSQTVTELQLIRVSAAHCILHPLCRDRGWPALLSLAIETRYRDPYPEWLIPFLSVRASTLDKKIVKLSISSHLQSDALTAACSKCNIELRPLIHGSSSSLYRLAKHSCFFYDEDDFLNVDFEWTEFHRRAPVIDDRELEWEDPLHADIRAYEMYLGDDEEEKDGVVAEAFKHGGESRTMKGALREAKREMRRERKLARIVDRRHSRYRLDCNVDFYMG</sequence>
<dbReference type="EMBL" id="JAWWNJ010000089">
    <property type="protein sequence ID" value="KAK7000168.1"/>
    <property type="molecule type" value="Genomic_DNA"/>
</dbReference>
<protein>
    <submittedName>
        <fullName evidence="1">Uncharacterized protein</fullName>
    </submittedName>
</protein>
<accession>A0AAW0A233</accession>
<organism evidence="1 2">
    <name type="scientific">Favolaschia claudopus</name>
    <dbReference type="NCBI Taxonomy" id="2862362"/>
    <lineage>
        <taxon>Eukaryota</taxon>
        <taxon>Fungi</taxon>
        <taxon>Dikarya</taxon>
        <taxon>Basidiomycota</taxon>
        <taxon>Agaricomycotina</taxon>
        <taxon>Agaricomycetes</taxon>
        <taxon>Agaricomycetidae</taxon>
        <taxon>Agaricales</taxon>
        <taxon>Marasmiineae</taxon>
        <taxon>Mycenaceae</taxon>
        <taxon>Favolaschia</taxon>
    </lineage>
</organism>
<dbReference type="AlphaFoldDB" id="A0AAW0A233"/>
<proteinExistence type="predicted"/>
<gene>
    <name evidence="1" type="ORF">R3P38DRAFT_3616718</name>
</gene>
<dbReference type="Proteomes" id="UP001362999">
    <property type="component" value="Unassembled WGS sequence"/>
</dbReference>
<reference evidence="1 2" key="1">
    <citation type="journal article" date="2024" name="J Genomics">
        <title>Draft genome sequencing and assembly of Favolaschia claudopus CIRM-BRFM 2984 isolated from oak limbs.</title>
        <authorList>
            <person name="Navarro D."/>
            <person name="Drula E."/>
            <person name="Chaduli D."/>
            <person name="Cazenave R."/>
            <person name="Ahrendt S."/>
            <person name="Wang J."/>
            <person name="Lipzen A."/>
            <person name="Daum C."/>
            <person name="Barry K."/>
            <person name="Grigoriev I.V."/>
            <person name="Favel A."/>
            <person name="Rosso M.N."/>
            <person name="Martin F."/>
        </authorList>
    </citation>
    <scope>NUCLEOTIDE SEQUENCE [LARGE SCALE GENOMIC DNA]</scope>
    <source>
        <strain evidence="1 2">CIRM-BRFM 2984</strain>
    </source>
</reference>
<evidence type="ECO:0000313" key="1">
    <source>
        <dbReference type="EMBL" id="KAK7000168.1"/>
    </source>
</evidence>
<comment type="caution">
    <text evidence="1">The sequence shown here is derived from an EMBL/GenBank/DDBJ whole genome shotgun (WGS) entry which is preliminary data.</text>
</comment>
<dbReference type="SUPFAM" id="SSF52047">
    <property type="entry name" value="RNI-like"/>
    <property type="match status" value="1"/>
</dbReference>
<keyword evidence="2" id="KW-1185">Reference proteome</keyword>
<name>A0AAW0A233_9AGAR</name>
<evidence type="ECO:0000313" key="2">
    <source>
        <dbReference type="Proteomes" id="UP001362999"/>
    </source>
</evidence>